<dbReference type="KEGG" id="nah:F5544_11830"/>
<feature type="binding site" evidence="2">
    <location>
        <begin position="68"/>
        <end position="75"/>
    </location>
    <ligand>
        <name>substrate</name>
    </ligand>
</feature>
<dbReference type="PANTHER" id="PTHR48100:SF62">
    <property type="entry name" value="GLUCOSYL-3-PHOSPHOGLYCERATE PHOSPHATASE"/>
    <property type="match status" value="1"/>
</dbReference>
<dbReference type="GO" id="GO:0016791">
    <property type="term" value="F:phosphatase activity"/>
    <property type="evidence" value="ECO:0007669"/>
    <property type="project" value="TreeGrafter"/>
</dbReference>
<name>A0A6G9YAR4_9NOCA</name>
<dbReference type="EMBL" id="CP046172">
    <property type="protein sequence ID" value="QIS10258.1"/>
    <property type="molecule type" value="Genomic_DNA"/>
</dbReference>
<evidence type="ECO:0000256" key="2">
    <source>
        <dbReference type="PIRSR" id="PIRSR613078-2"/>
    </source>
</evidence>
<evidence type="ECO:0000313" key="4">
    <source>
        <dbReference type="Proteomes" id="UP000503540"/>
    </source>
</evidence>
<organism evidence="3 4">
    <name type="scientific">Nocardia arthritidis</name>
    <dbReference type="NCBI Taxonomy" id="228602"/>
    <lineage>
        <taxon>Bacteria</taxon>
        <taxon>Bacillati</taxon>
        <taxon>Actinomycetota</taxon>
        <taxon>Actinomycetes</taxon>
        <taxon>Mycobacteriales</taxon>
        <taxon>Nocardiaceae</taxon>
        <taxon>Nocardia</taxon>
    </lineage>
</organism>
<evidence type="ECO:0000256" key="1">
    <source>
        <dbReference type="PIRSR" id="PIRSR613078-1"/>
    </source>
</evidence>
<feature type="binding site" evidence="2">
    <location>
        <position position="118"/>
    </location>
    <ligand>
        <name>substrate</name>
    </ligand>
</feature>
<dbReference type="InterPro" id="IPR050275">
    <property type="entry name" value="PGM_Phosphatase"/>
</dbReference>
<dbReference type="PROSITE" id="PS00175">
    <property type="entry name" value="PG_MUTASE"/>
    <property type="match status" value="1"/>
</dbReference>
<dbReference type="PANTHER" id="PTHR48100">
    <property type="entry name" value="BROAD-SPECIFICITY PHOSPHATASE YOR283W-RELATED"/>
    <property type="match status" value="1"/>
</dbReference>
<reference evidence="3 4" key="1">
    <citation type="journal article" date="2019" name="ACS Chem. Biol.">
        <title>Identification and Mobilization of a Cryptic Antibiotic Biosynthesis Gene Locus from a Human-Pathogenic Nocardia Isolate.</title>
        <authorList>
            <person name="Herisse M."/>
            <person name="Ishida K."/>
            <person name="Porter J.L."/>
            <person name="Howden B."/>
            <person name="Hertweck C."/>
            <person name="Stinear T.P."/>
            <person name="Pidot S.J."/>
        </authorList>
    </citation>
    <scope>NUCLEOTIDE SEQUENCE [LARGE SCALE GENOMIC DNA]</scope>
    <source>
        <strain evidence="3 4">AUSMDU00012717</strain>
    </source>
</reference>
<dbReference type="Proteomes" id="UP000503540">
    <property type="component" value="Chromosome"/>
</dbReference>
<evidence type="ECO:0000313" key="3">
    <source>
        <dbReference type="EMBL" id="QIS10258.1"/>
    </source>
</evidence>
<dbReference type="SMART" id="SM00855">
    <property type="entry name" value="PGAM"/>
    <property type="match status" value="1"/>
</dbReference>
<dbReference type="GO" id="GO:0005737">
    <property type="term" value="C:cytoplasm"/>
    <property type="evidence" value="ECO:0007669"/>
    <property type="project" value="TreeGrafter"/>
</dbReference>
<proteinExistence type="predicted"/>
<feature type="active site" description="Proton donor/acceptor" evidence="1">
    <location>
        <position position="142"/>
    </location>
</feature>
<dbReference type="Gene3D" id="3.40.50.1240">
    <property type="entry name" value="Phosphoglycerate mutase-like"/>
    <property type="match status" value="1"/>
</dbReference>
<sequence>MGAARLRGRRGAHPAQRRAQFLCAGTIVEGLPGGSRRWHRRRSASGQNGCGRRRVSKYAGVRTLILLRHGQTEWNAVDRMQGQIDTDLTELGRRQAKEAARELVSRNAIAIVSSDLRRAYDTATALAEHTSLSVETDPRLRETNLGRWEGLTHYEVDAEYPGARVAWRLDAEYTPPDGESKLRVGARALPVVRELYTERQDWPGRTIILVAHGGLIAALTAALLDLPPRNWPALGGLANTSWVQLSSHGPSIDQPGWRLDVWNAAAKVAPDVL</sequence>
<gene>
    <name evidence="3" type="ORF">F5544_11830</name>
</gene>
<dbReference type="InterPro" id="IPR029033">
    <property type="entry name" value="His_PPase_superfam"/>
</dbReference>
<keyword evidence="4" id="KW-1185">Reference proteome</keyword>
<accession>A0A6G9YAR4</accession>
<dbReference type="AlphaFoldDB" id="A0A6G9YAR4"/>
<dbReference type="SUPFAM" id="SSF53254">
    <property type="entry name" value="Phosphoglycerate mutase-like"/>
    <property type="match status" value="1"/>
</dbReference>
<dbReference type="InterPro" id="IPR013078">
    <property type="entry name" value="His_Pase_superF_clade-1"/>
</dbReference>
<dbReference type="CDD" id="cd07067">
    <property type="entry name" value="HP_PGM_like"/>
    <property type="match status" value="1"/>
</dbReference>
<feature type="active site" description="Tele-phosphohistidine intermediate" evidence="1">
    <location>
        <position position="69"/>
    </location>
</feature>
<dbReference type="InterPro" id="IPR001345">
    <property type="entry name" value="PG/BPGM_mutase_AS"/>
</dbReference>
<protein>
    <submittedName>
        <fullName evidence="3">Histidine phosphatase family protein</fullName>
    </submittedName>
</protein>
<dbReference type="Pfam" id="PF00300">
    <property type="entry name" value="His_Phos_1"/>
    <property type="match status" value="1"/>
</dbReference>